<organism evidence="2 3">
    <name type="scientific">Evansella caseinilytica</name>
    <dbReference type="NCBI Taxonomy" id="1503961"/>
    <lineage>
        <taxon>Bacteria</taxon>
        <taxon>Bacillati</taxon>
        <taxon>Bacillota</taxon>
        <taxon>Bacilli</taxon>
        <taxon>Bacillales</taxon>
        <taxon>Bacillaceae</taxon>
        <taxon>Evansella</taxon>
    </lineage>
</organism>
<dbReference type="STRING" id="1503961.SAMN05421736_102228"/>
<name>A0A1H3KSC4_9BACI</name>
<evidence type="ECO:0000313" key="3">
    <source>
        <dbReference type="Proteomes" id="UP000198935"/>
    </source>
</evidence>
<dbReference type="SUPFAM" id="SSF82171">
    <property type="entry name" value="DPP6 N-terminal domain-like"/>
    <property type="match status" value="1"/>
</dbReference>
<proteinExistence type="predicted"/>
<dbReference type="EMBL" id="FNPI01000002">
    <property type="protein sequence ID" value="SDY54574.1"/>
    <property type="molecule type" value="Genomic_DNA"/>
</dbReference>
<feature type="domain" description="YqgU-like 6-bladed beta-propeller" evidence="1">
    <location>
        <begin position="85"/>
        <end position="352"/>
    </location>
</feature>
<evidence type="ECO:0000259" key="1">
    <source>
        <dbReference type="Pfam" id="PF21101"/>
    </source>
</evidence>
<gene>
    <name evidence="2" type="ORF">SAMN05421736_102228</name>
</gene>
<accession>A0A1H3KSC4</accession>
<dbReference type="PROSITE" id="PS51257">
    <property type="entry name" value="PROKAR_LIPOPROTEIN"/>
    <property type="match status" value="1"/>
</dbReference>
<dbReference type="Proteomes" id="UP000198935">
    <property type="component" value="Unassembled WGS sequence"/>
</dbReference>
<keyword evidence="3" id="KW-1185">Reference proteome</keyword>
<reference evidence="3" key="1">
    <citation type="submission" date="2016-10" db="EMBL/GenBank/DDBJ databases">
        <authorList>
            <person name="Varghese N."/>
            <person name="Submissions S."/>
        </authorList>
    </citation>
    <scope>NUCLEOTIDE SEQUENCE [LARGE SCALE GENOMIC DNA]</scope>
    <source>
        <strain evidence="3">SP</strain>
    </source>
</reference>
<evidence type="ECO:0000313" key="2">
    <source>
        <dbReference type="EMBL" id="SDY54574.1"/>
    </source>
</evidence>
<dbReference type="InterPro" id="IPR048421">
    <property type="entry name" value="YqgU_beta-prop"/>
</dbReference>
<dbReference type="AlphaFoldDB" id="A0A1H3KSC4"/>
<dbReference type="OrthoDB" id="2168335at2"/>
<protein>
    <recommendedName>
        <fullName evidence="1">YqgU-like 6-bladed beta-propeller domain-containing protein</fullName>
    </recommendedName>
</protein>
<sequence>MRYITLLLSLILFFLIGCQGNHPLTAEELAQREAARKEVTKLMPSIYPLQVDRFAFQAIAGWYDDDHLLYITDENGEATIWKHHLYSGTTAAFFSSNDPIIDITPSPDYQWFAIRTIPIQSTTDIYFVNKDGKVMYEWPLDGMSVEVFWDPYTSGQAMLGVLHDDYSTSATFVNVKDQSVKLYHDLPSYLQWISQDMIGYMDWETNSMQFEAPLVVARIDDSEGVLPYEAIQQSAVLLIGLNHGKYLTVKLEDMATLQSRYEIHDAEQAAPAISWTVPGINLYSGQWWIPNFAIGKDSFYYFHPNEAANIDDAIHYRLVAVNIIDGEAKDLLETENAVPIKVSPDESWLLLGNQLEFLWSPRYGRQWELLTDS</sequence>
<dbReference type="Pfam" id="PF21101">
    <property type="entry name" value="YqgU"/>
    <property type="match status" value="1"/>
</dbReference>